<feature type="domain" description="Heterokaryon incompatibility" evidence="2">
    <location>
        <begin position="236"/>
        <end position="388"/>
    </location>
</feature>
<dbReference type="PANTHER" id="PTHR33112">
    <property type="entry name" value="DOMAIN PROTEIN, PUTATIVE-RELATED"/>
    <property type="match status" value="1"/>
</dbReference>
<evidence type="ECO:0000259" key="2">
    <source>
        <dbReference type="Pfam" id="PF06985"/>
    </source>
</evidence>
<dbReference type="EMBL" id="JAGMVJ010000011">
    <property type="protein sequence ID" value="KAH7086181.1"/>
    <property type="molecule type" value="Genomic_DNA"/>
</dbReference>
<dbReference type="Pfam" id="PF06985">
    <property type="entry name" value="HET"/>
    <property type="match status" value="1"/>
</dbReference>
<feature type="region of interest" description="Disordered" evidence="1">
    <location>
        <begin position="18"/>
        <end position="38"/>
    </location>
</feature>
<reference evidence="3" key="1">
    <citation type="journal article" date="2021" name="Nat. Commun.">
        <title>Genetic determinants of endophytism in the Arabidopsis root mycobiome.</title>
        <authorList>
            <person name="Mesny F."/>
            <person name="Miyauchi S."/>
            <person name="Thiergart T."/>
            <person name="Pickel B."/>
            <person name="Atanasova L."/>
            <person name="Karlsson M."/>
            <person name="Huettel B."/>
            <person name="Barry K.W."/>
            <person name="Haridas S."/>
            <person name="Chen C."/>
            <person name="Bauer D."/>
            <person name="Andreopoulos W."/>
            <person name="Pangilinan J."/>
            <person name="LaButti K."/>
            <person name="Riley R."/>
            <person name="Lipzen A."/>
            <person name="Clum A."/>
            <person name="Drula E."/>
            <person name="Henrissat B."/>
            <person name="Kohler A."/>
            <person name="Grigoriev I.V."/>
            <person name="Martin F.M."/>
            <person name="Hacquard S."/>
        </authorList>
    </citation>
    <scope>NUCLEOTIDE SEQUENCE</scope>
    <source>
        <strain evidence="3">MPI-SDFR-AT-0120</strain>
    </source>
</reference>
<evidence type="ECO:0000256" key="1">
    <source>
        <dbReference type="SAM" id="MobiDB-lite"/>
    </source>
</evidence>
<organism evidence="3 4">
    <name type="scientific">Paraphoma chrysanthemicola</name>
    <dbReference type="NCBI Taxonomy" id="798071"/>
    <lineage>
        <taxon>Eukaryota</taxon>
        <taxon>Fungi</taxon>
        <taxon>Dikarya</taxon>
        <taxon>Ascomycota</taxon>
        <taxon>Pezizomycotina</taxon>
        <taxon>Dothideomycetes</taxon>
        <taxon>Pleosporomycetidae</taxon>
        <taxon>Pleosporales</taxon>
        <taxon>Pleosporineae</taxon>
        <taxon>Phaeosphaeriaceae</taxon>
        <taxon>Paraphoma</taxon>
    </lineage>
</organism>
<protein>
    <submittedName>
        <fullName evidence="3">Heterokaryon incompatibility protein-domain-containing protein</fullName>
    </submittedName>
</protein>
<comment type="caution">
    <text evidence="3">The sequence shown here is derived from an EMBL/GenBank/DDBJ whole genome shotgun (WGS) entry which is preliminary data.</text>
</comment>
<dbReference type="InterPro" id="IPR010730">
    <property type="entry name" value="HET"/>
</dbReference>
<dbReference type="PANTHER" id="PTHR33112:SF10">
    <property type="entry name" value="TOL"/>
    <property type="match status" value="1"/>
</dbReference>
<proteinExistence type="predicted"/>
<evidence type="ECO:0000313" key="3">
    <source>
        <dbReference type="EMBL" id="KAH7086181.1"/>
    </source>
</evidence>
<keyword evidence="4" id="KW-1185">Reference proteome</keyword>
<gene>
    <name evidence="3" type="ORF">FB567DRAFT_527353</name>
</gene>
<sequence length="664" mass="73814">MSLCPACQQVNVANLTRPLHDLPPPRWGRARTSSSTPRGMVHLDDARHLVASAHAGCPFCDLIVRAVLQHNKGAADSIWTPTGHFERDVRQLQDALAPRPICLQTNYDPVKPSFPEHGTTGSWHIRGLKACVPVDRGTLVGRIRLFAHADSPAGSSCDIIGRPPLPSSDSPEAFNLIERWMSTCLSQHQACRESLSGSVIDESTPPMLPTRIVHVGNPDAASAPRLLHTAGQRGHYVALSHCWGPPAHRPLMTTRSTLADHQAGIPWTTIPRVYQDAITATRRLGFEYIWIDSLCIVQDSHDDWLKESQRMGDVYQYARLTIAASHAAESEQPCFFPRPPPPTAVELPHVTSDVQSNSSIYASVLFTDYDGISPESGALASRAWATQEWLLTRRMIFYTEESLVWSCKMISQRETGASFHSTARNTRWKAIVEKYSDRQLTNRTDRLIALEGVRGEMAKKRGNDEYCFGLWKNSMPDQLLWYCAVPAQRSRCELDLPTWTWASAIDRVRFLDIKGAKNVCEGFRFDEATKSLVIRSALRQVARLTLFDATSAEEERIPSLAGAPRDTVPADMLFTFQDDAGLSIGWAILDEPLAPNGAVYSLQLMSKVSKIQGTGGVTKSYSEWTLLLRRTDKDREVFERVGLGLVSTGSPWFKDCGNVSVRIS</sequence>
<evidence type="ECO:0000313" key="4">
    <source>
        <dbReference type="Proteomes" id="UP000813461"/>
    </source>
</evidence>
<dbReference type="Proteomes" id="UP000813461">
    <property type="component" value="Unassembled WGS sequence"/>
</dbReference>
<dbReference type="AlphaFoldDB" id="A0A8K0R4J2"/>
<name>A0A8K0R4J2_9PLEO</name>
<accession>A0A8K0R4J2</accession>
<dbReference type="OrthoDB" id="5347061at2759"/>